<dbReference type="InterPro" id="IPR036291">
    <property type="entry name" value="NAD(P)-bd_dom_sf"/>
</dbReference>
<sequence length="205" mass="22858">MKNKVLITGGNGDIAQAIKEQLENEGYDVYAPSRTEMDVTDWDSIEKAMKKFKPDVLINNAGYVVPHSIKKGNLLNTKKHIDINLAGVFYCTEIALKFNPNLAIVNIGSAAAIEIHATWSEYCAAKAAVVMATRCWAEDGLYAVVISPGRTRTKMRRSLYPEEDQTTLLEPSDFAKVVVKAVHKEYETGAHIVVRLKNMEELMKQ</sequence>
<evidence type="ECO:0000256" key="1">
    <source>
        <dbReference type="ARBA" id="ARBA00006484"/>
    </source>
</evidence>
<dbReference type="Gene3D" id="3.40.50.720">
    <property type="entry name" value="NAD(P)-binding Rossmann-like Domain"/>
    <property type="match status" value="1"/>
</dbReference>
<comment type="similarity">
    <text evidence="1 3">Belongs to the short-chain dehydrogenases/reductases (SDR) family.</text>
</comment>
<dbReference type="SUPFAM" id="SSF51735">
    <property type="entry name" value="NAD(P)-binding Rossmann-fold domains"/>
    <property type="match status" value="1"/>
</dbReference>
<dbReference type="AlphaFoldDB" id="A0A412ZFP1"/>
<dbReference type="GO" id="GO:0016616">
    <property type="term" value="F:oxidoreductase activity, acting on the CH-OH group of donors, NAD or NADP as acceptor"/>
    <property type="evidence" value="ECO:0007669"/>
    <property type="project" value="TreeGrafter"/>
</dbReference>
<accession>A0A412ZFP1</accession>
<dbReference type="Proteomes" id="UP000284543">
    <property type="component" value="Unassembled WGS sequence"/>
</dbReference>
<dbReference type="InterPro" id="IPR002347">
    <property type="entry name" value="SDR_fam"/>
</dbReference>
<evidence type="ECO:0000256" key="3">
    <source>
        <dbReference type="RuleBase" id="RU000363"/>
    </source>
</evidence>
<reference evidence="4 5" key="1">
    <citation type="submission" date="2018-08" db="EMBL/GenBank/DDBJ databases">
        <title>A genome reference for cultivated species of the human gut microbiota.</title>
        <authorList>
            <person name="Zou Y."/>
            <person name="Xue W."/>
            <person name="Luo G."/>
        </authorList>
    </citation>
    <scope>NUCLEOTIDE SEQUENCE [LARGE SCALE GENOMIC DNA]</scope>
    <source>
        <strain evidence="4 5">AF14-18</strain>
    </source>
</reference>
<dbReference type="PANTHER" id="PTHR42760:SF37">
    <property type="entry name" value="CLAVALDEHYDE DEHYDROGENASE"/>
    <property type="match status" value="1"/>
</dbReference>
<evidence type="ECO:0000313" key="5">
    <source>
        <dbReference type="Proteomes" id="UP000284543"/>
    </source>
</evidence>
<dbReference type="PRINTS" id="PR00081">
    <property type="entry name" value="GDHRDH"/>
</dbReference>
<dbReference type="Pfam" id="PF00106">
    <property type="entry name" value="adh_short"/>
    <property type="match status" value="1"/>
</dbReference>
<dbReference type="CDD" id="cd05233">
    <property type="entry name" value="SDR_c"/>
    <property type="match status" value="1"/>
</dbReference>
<evidence type="ECO:0000256" key="2">
    <source>
        <dbReference type="ARBA" id="ARBA00023002"/>
    </source>
</evidence>
<organism evidence="4 5">
    <name type="scientific">Enterocloster bolteae</name>
    <dbReference type="NCBI Taxonomy" id="208479"/>
    <lineage>
        <taxon>Bacteria</taxon>
        <taxon>Bacillati</taxon>
        <taxon>Bacillota</taxon>
        <taxon>Clostridia</taxon>
        <taxon>Lachnospirales</taxon>
        <taxon>Lachnospiraceae</taxon>
        <taxon>Enterocloster</taxon>
    </lineage>
</organism>
<dbReference type="PRINTS" id="PR00080">
    <property type="entry name" value="SDRFAMILY"/>
</dbReference>
<dbReference type="RefSeq" id="WP_117626109.1">
    <property type="nucleotide sequence ID" value="NZ_CAUHGS010000001.1"/>
</dbReference>
<keyword evidence="2" id="KW-0560">Oxidoreductase</keyword>
<evidence type="ECO:0000313" key="4">
    <source>
        <dbReference type="EMBL" id="RGV78999.1"/>
    </source>
</evidence>
<gene>
    <name evidence="4" type="ORF">DWW02_04560</name>
</gene>
<protein>
    <submittedName>
        <fullName evidence="4">SDR family NAD(P)-dependent oxidoreductase</fullName>
    </submittedName>
</protein>
<name>A0A412ZFP1_9FIRM</name>
<comment type="caution">
    <text evidence="4">The sequence shown here is derived from an EMBL/GenBank/DDBJ whole genome shotgun (WGS) entry which is preliminary data.</text>
</comment>
<dbReference type="PANTHER" id="PTHR42760">
    <property type="entry name" value="SHORT-CHAIN DEHYDROGENASES/REDUCTASES FAMILY MEMBER"/>
    <property type="match status" value="1"/>
</dbReference>
<dbReference type="EMBL" id="QRZM01000001">
    <property type="protein sequence ID" value="RGV78999.1"/>
    <property type="molecule type" value="Genomic_DNA"/>
</dbReference>
<proteinExistence type="inferred from homology"/>